<feature type="active site" description="Nucleophile" evidence="8">
    <location>
        <position position="200"/>
    </location>
</feature>
<dbReference type="PIRSF" id="PIRSF000862">
    <property type="entry name" value="Steryl_ester_lip"/>
    <property type="match status" value="1"/>
</dbReference>
<evidence type="ECO:0000256" key="8">
    <source>
        <dbReference type="PIRSR" id="PIRSR000862-1"/>
    </source>
</evidence>
<evidence type="ECO:0000256" key="5">
    <source>
        <dbReference type="ARBA" id="ARBA00023098"/>
    </source>
</evidence>
<feature type="signal peptide" evidence="9">
    <location>
        <begin position="1"/>
        <end position="18"/>
    </location>
</feature>
<gene>
    <name evidence="11" type="ORF">ONE63_007863</name>
</gene>
<keyword evidence="2 9" id="KW-0732">Signal</keyword>
<evidence type="ECO:0000256" key="9">
    <source>
        <dbReference type="SAM" id="SignalP"/>
    </source>
</evidence>
<dbReference type="InterPro" id="IPR029058">
    <property type="entry name" value="AB_hydrolase_fold"/>
</dbReference>
<dbReference type="SUPFAM" id="SSF53474">
    <property type="entry name" value="alpha/beta-Hydrolases"/>
    <property type="match status" value="1"/>
</dbReference>
<dbReference type="EMBL" id="JAPTSV010000005">
    <property type="protein sequence ID" value="KAJ1527929.1"/>
    <property type="molecule type" value="Genomic_DNA"/>
</dbReference>
<evidence type="ECO:0000259" key="10">
    <source>
        <dbReference type="Pfam" id="PF04083"/>
    </source>
</evidence>
<keyword evidence="6" id="KW-0325">Glycoprotein</keyword>
<dbReference type="GO" id="GO:0016788">
    <property type="term" value="F:hydrolase activity, acting on ester bonds"/>
    <property type="evidence" value="ECO:0007669"/>
    <property type="project" value="InterPro"/>
</dbReference>
<comment type="caution">
    <text evidence="11">The sequence shown here is derived from an EMBL/GenBank/DDBJ whole genome shotgun (WGS) entry which is preliminary data.</text>
</comment>
<reference evidence="11" key="1">
    <citation type="submission" date="2022-12" db="EMBL/GenBank/DDBJ databases">
        <title>Chromosome-level genome assembly of the bean flower thrips Megalurothrips usitatus.</title>
        <authorList>
            <person name="Ma L."/>
            <person name="Liu Q."/>
            <person name="Li H."/>
            <person name="Cai W."/>
        </authorList>
    </citation>
    <scope>NUCLEOTIDE SEQUENCE</scope>
    <source>
        <strain evidence="11">Cailab_2022a</strain>
    </source>
</reference>
<evidence type="ECO:0000256" key="7">
    <source>
        <dbReference type="PIRNR" id="PIRNR000862"/>
    </source>
</evidence>
<dbReference type="PANTHER" id="PTHR11005">
    <property type="entry name" value="LYSOSOMAL ACID LIPASE-RELATED"/>
    <property type="match status" value="1"/>
</dbReference>
<protein>
    <recommendedName>
        <fullName evidence="7">Lipase</fullName>
    </recommendedName>
</protein>
<feature type="active site" description="Charge relay system" evidence="8">
    <location>
        <position position="408"/>
    </location>
</feature>
<comment type="similarity">
    <text evidence="1 7">Belongs to the AB hydrolase superfamily. Lipase family.</text>
</comment>
<feature type="active site" description="Charge relay system" evidence="8">
    <location>
        <position position="378"/>
    </location>
</feature>
<dbReference type="InterPro" id="IPR025483">
    <property type="entry name" value="Lipase_euk"/>
</dbReference>
<dbReference type="Gene3D" id="3.40.50.1820">
    <property type="entry name" value="alpha/beta hydrolase"/>
    <property type="match status" value="1"/>
</dbReference>
<accession>A0AAV7XP02</accession>
<evidence type="ECO:0000256" key="6">
    <source>
        <dbReference type="ARBA" id="ARBA00023180"/>
    </source>
</evidence>
<evidence type="ECO:0000256" key="2">
    <source>
        <dbReference type="ARBA" id="ARBA00022729"/>
    </source>
</evidence>
<feature type="chain" id="PRO_5043586071" description="Lipase" evidence="9">
    <location>
        <begin position="19"/>
        <end position="435"/>
    </location>
</feature>
<keyword evidence="12" id="KW-1185">Reference proteome</keyword>
<keyword evidence="3 7" id="KW-0378">Hydrolase</keyword>
<organism evidence="11 12">
    <name type="scientific">Megalurothrips usitatus</name>
    <name type="common">bean blossom thrips</name>
    <dbReference type="NCBI Taxonomy" id="439358"/>
    <lineage>
        <taxon>Eukaryota</taxon>
        <taxon>Metazoa</taxon>
        <taxon>Ecdysozoa</taxon>
        <taxon>Arthropoda</taxon>
        <taxon>Hexapoda</taxon>
        <taxon>Insecta</taxon>
        <taxon>Pterygota</taxon>
        <taxon>Neoptera</taxon>
        <taxon>Paraneoptera</taxon>
        <taxon>Thysanoptera</taxon>
        <taxon>Terebrantia</taxon>
        <taxon>Thripoidea</taxon>
        <taxon>Thripidae</taxon>
        <taxon>Megalurothrips</taxon>
    </lineage>
</organism>
<dbReference type="Proteomes" id="UP001075354">
    <property type="component" value="Chromosome 5"/>
</dbReference>
<keyword evidence="5" id="KW-0443">Lipid metabolism</keyword>
<dbReference type="Pfam" id="PF04083">
    <property type="entry name" value="Abhydro_lipase"/>
    <property type="match status" value="1"/>
</dbReference>
<evidence type="ECO:0000313" key="11">
    <source>
        <dbReference type="EMBL" id="KAJ1527929.1"/>
    </source>
</evidence>
<name>A0AAV7XP02_9NEOP</name>
<sequence>MRAAGVLVLLLLLAAADAVLPDGAAGPWPNMSGVVVTDTMTLLDEQGAGQTRALRPRLLPRHFIGTAAVIRGNGYDVEQHTVTTPDCYNLTLFRIPNKNGTHGTMVFFMHGILDSSAGWLVLGRGVALPFVLSDLGYDVYLGNARGNTASRFPSCRHDPDRDVEWWDFSFHEIGIYDVPSLINYALKNSNKSDTHYVGHSQGTTTFFVMASLVDGMMSKIRTANLLAPVVYLKCTLSLLMWVASIPSTLLWLAVKALGVPQLVNILPYGPIYPLLGDTLCAPSSPTQDVCYLILFPAAGFNWDQNRTVFPDFWANSPAGCSLKQMSHFGQSVHKRCQEFRQYDYGPAGNLARYQSVVPPSYNVSRATCNLTLVYSLNDYLGTKPNAQKLHCEIPTSKLVEVADPNFNHLDFMFGKHAKTLVFDGVVARIRSYDGL</sequence>
<keyword evidence="4 7" id="KW-0442">Lipid degradation</keyword>
<dbReference type="InterPro" id="IPR006693">
    <property type="entry name" value="AB_hydrolase_lipase"/>
</dbReference>
<dbReference type="FunFam" id="3.40.50.1820:FF:000057">
    <property type="entry name" value="Lipase"/>
    <property type="match status" value="1"/>
</dbReference>
<proteinExistence type="inferred from homology"/>
<dbReference type="GO" id="GO:0016042">
    <property type="term" value="P:lipid catabolic process"/>
    <property type="evidence" value="ECO:0007669"/>
    <property type="project" value="UniProtKB-KW"/>
</dbReference>
<evidence type="ECO:0000256" key="4">
    <source>
        <dbReference type="ARBA" id="ARBA00022963"/>
    </source>
</evidence>
<dbReference type="AlphaFoldDB" id="A0AAV7XP02"/>
<evidence type="ECO:0000256" key="3">
    <source>
        <dbReference type="ARBA" id="ARBA00022801"/>
    </source>
</evidence>
<evidence type="ECO:0000313" key="12">
    <source>
        <dbReference type="Proteomes" id="UP001075354"/>
    </source>
</evidence>
<evidence type="ECO:0000256" key="1">
    <source>
        <dbReference type="ARBA" id="ARBA00010701"/>
    </source>
</evidence>
<feature type="domain" description="Partial AB-hydrolase lipase" evidence="10">
    <location>
        <begin position="68"/>
        <end position="121"/>
    </location>
</feature>